<sequence length="864" mass="91385">MANSLKMEVVLQAIDRATRPIRAITQGSIGLGRALKESRDQLKVLQDQQRDVSSWRTLRAASEQTDTALQAARDRVKALGKDLAGTSVPTRQMTRDLKAAIREATRLKQQHQEQQVQLQGMRNKLNSAGISTRNLGQHERDLRQRIVQTNQAISDQTSRMEALSRQTRQAAAAKAKFEKAQHVAGSMAAGGAAGLASGYALASPLKGMVDAFAPAEDAATQLKVSMMDGLGKVPEDFQKISDLAVSLGDRLPGTTADFQNMMTMLRRQGLSAQSILGGTGEAAAYLGVQLKMPVEEAAEFAAKMQDATRTSEKDMMALMDTIQRGFYSGVDPTNMLQGFSKIAPVMNVIKKSGIDAAKELGPLLVMMDQAGMEGGAAGNAYRKIFQAGLDKDKVKDVNEIMAIEGKSIRFNFTDDQGNFAGLENLYAQIEKLKGLNDEDKMSTMKMLFGDDSETITVLNTMMSKGLAGYQEVQQKLQDQADLRTRVNEQLGTLTNTLEAAQGSWTNAMAEIGATIAPQLKELINGIGGVAVKVKEWVSANPALTAAIFKTAAGLAILLAAGGGISIMLASMLGPFAMVRYAMTLVGIKSLGAVTAFKGLGTALLWVGKAVLFIGRALLMNPIGLAVMAIAGAAFLIYKYWEPIKAFFLGLWAQVQAGFSSGLTGILGLITNFSPIGLFYSAFAAVMNYFNVELPTQFTGFGGMLIDGLISGITGKLGAVKEAITGAGESTIGWFKEKLGIHSPSRVFAELGGYTMAGLEQGLAGSQSGPLGAVKSLSQQLTEAGAFAMDGSAQGMTMDNRPPLSAAPGGGQSAGASGQAGPIVINVHPAAGMDEQAIARLVAAEVAKIQRTSQARSRSALSDGE</sequence>
<feature type="transmembrane region" description="Helical" evidence="4">
    <location>
        <begin position="551"/>
        <end position="573"/>
    </location>
</feature>
<keyword evidence="1" id="KW-1188">Viral release from host cell</keyword>
<feature type="domain" description="Phage tail tape measure protein" evidence="5">
    <location>
        <begin position="242"/>
        <end position="449"/>
    </location>
</feature>
<feature type="transmembrane region" description="Helical" evidence="4">
    <location>
        <begin position="585"/>
        <end position="606"/>
    </location>
</feature>
<organism evidence="6 7">
    <name type="scientific">Pseudomonas alkylphenolica</name>
    <dbReference type="NCBI Taxonomy" id="237609"/>
    <lineage>
        <taxon>Bacteria</taxon>
        <taxon>Pseudomonadati</taxon>
        <taxon>Pseudomonadota</taxon>
        <taxon>Gammaproteobacteria</taxon>
        <taxon>Pseudomonadales</taxon>
        <taxon>Pseudomonadaceae</taxon>
        <taxon>Pseudomonas</taxon>
    </lineage>
</organism>
<reference evidence="6" key="1">
    <citation type="submission" date="2019-12" db="EMBL/GenBank/DDBJ databases">
        <title>Hybrid Genome Assemblies of two High G+C Isolates from Undergraduate Microbiology Courses.</title>
        <authorList>
            <person name="Ne Ville C.J."/>
            <person name="Enright D."/>
            <person name="Hernandez I."/>
            <person name="Dodsworth J."/>
            <person name="Orwin P.M."/>
        </authorList>
    </citation>
    <scope>NUCLEOTIDE SEQUENCE [LARGE SCALE GENOMIC DNA]</scope>
    <source>
        <strain evidence="6">Neo</strain>
    </source>
</reference>
<dbReference type="Proteomes" id="UP000426235">
    <property type="component" value="Chromosome"/>
</dbReference>
<evidence type="ECO:0000313" key="7">
    <source>
        <dbReference type="Proteomes" id="UP000426235"/>
    </source>
</evidence>
<dbReference type="InterPro" id="IPR010090">
    <property type="entry name" value="Phage_tape_meas"/>
</dbReference>
<feature type="transmembrane region" description="Helical" evidence="4">
    <location>
        <begin position="648"/>
        <end position="669"/>
    </location>
</feature>
<dbReference type="Pfam" id="PF10145">
    <property type="entry name" value="PhageMin_Tail"/>
    <property type="match status" value="1"/>
</dbReference>
<evidence type="ECO:0000256" key="3">
    <source>
        <dbReference type="SAM" id="MobiDB-lite"/>
    </source>
</evidence>
<accession>A0A6I6GVA1</accession>
<dbReference type="PANTHER" id="PTHR37813:SF1">
    <property type="entry name" value="FELS-2 PROPHAGE PROTEIN"/>
    <property type="match status" value="1"/>
</dbReference>
<evidence type="ECO:0000256" key="2">
    <source>
        <dbReference type="SAM" id="Coils"/>
    </source>
</evidence>
<evidence type="ECO:0000313" key="6">
    <source>
        <dbReference type="EMBL" id="QGW78472.1"/>
    </source>
</evidence>
<feature type="region of interest" description="Disordered" evidence="3">
    <location>
        <begin position="791"/>
        <end position="819"/>
    </location>
</feature>
<keyword evidence="4" id="KW-0812">Transmembrane</keyword>
<feature type="coiled-coil region" evidence="2">
    <location>
        <begin position="90"/>
        <end position="124"/>
    </location>
</feature>
<keyword evidence="2" id="KW-0175">Coiled coil</keyword>
<keyword evidence="4" id="KW-0472">Membrane</keyword>
<dbReference type="RefSeq" id="WP_157193340.1">
    <property type="nucleotide sequence ID" value="NZ_CP046621.1"/>
</dbReference>
<dbReference type="AlphaFoldDB" id="A0A6I6GVA1"/>
<name>A0A6I6GVA1_9PSED</name>
<proteinExistence type="predicted"/>
<gene>
    <name evidence="6" type="ORF">GPJ81_17875</name>
</gene>
<evidence type="ECO:0000256" key="4">
    <source>
        <dbReference type="SAM" id="Phobius"/>
    </source>
</evidence>
<evidence type="ECO:0000259" key="5">
    <source>
        <dbReference type="Pfam" id="PF10145"/>
    </source>
</evidence>
<protein>
    <submittedName>
        <fullName evidence="6">Phage tail tape measure protein</fullName>
    </submittedName>
</protein>
<keyword evidence="4" id="KW-1133">Transmembrane helix</keyword>
<feature type="transmembrane region" description="Helical" evidence="4">
    <location>
        <begin position="612"/>
        <end position="636"/>
    </location>
</feature>
<dbReference type="PANTHER" id="PTHR37813">
    <property type="entry name" value="FELS-2 PROPHAGE PROTEIN"/>
    <property type="match status" value="1"/>
</dbReference>
<evidence type="ECO:0000256" key="1">
    <source>
        <dbReference type="ARBA" id="ARBA00022612"/>
    </source>
</evidence>
<dbReference type="EMBL" id="CP046621">
    <property type="protein sequence ID" value="QGW78472.1"/>
    <property type="molecule type" value="Genomic_DNA"/>
</dbReference>
<keyword evidence="7" id="KW-1185">Reference proteome</keyword>
<dbReference type="NCBIfam" id="TIGR01760">
    <property type="entry name" value="tape_meas_TP901"/>
    <property type="match status" value="1"/>
</dbReference>